<geneLocation type="plasmid" evidence="1 2">
    <name>unnamed5</name>
</geneLocation>
<keyword evidence="1" id="KW-0614">Plasmid</keyword>
<dbReference type="Proteomes" id="UP000236584">
    <property type="component" value="Plasmid unnamed5"/>
</dbReference>
<proteinExistence type="predicted"/>
<reference evidence="1 2" key="1">
    <citation type="submission" date="2018-01" db="EMBL/GenBank/DDBJ databases">
        <title>Complete genome sequence of Salinigranum rubrum GX10T, an extremely halophilic archaeon isolated from a marine solar saltern.</title>
        <authorList>
            <person name="Han S."/>
        </authorList>
    </citation>
    <scope>NUCLEOTIDE SEQUENCE [LARGE SCALE GENOMIC DNA]</scope>
    <source>
        <strain evidence="1 2">GX10</strain>
        <plasmid evidence="2">Plasmid unnamed5</plasmid>
    </source>
</reference>
<protein>
    <submittedName>
        <fullName evidence="1">Uncharacterized protein</fullName>
    </submittedName>
</protein>
<evidence type="ECO:0000313" key="2">
    <source>
        <dbReference type="Proteomes" id="UP000236584"/>
    </source>
</evidence>
<name>A0A2I8VRX8_9EURY</name>
<sequence length="234" mass="26153">MTDRDLGTTYYVVNDPHQKVARVVGGPFDIKEARTCADITVGRTAVRNALYLVHDIKHNDYRVEWADGVERPDVLVATDGGRNDGQLDRVETWDAHGNPYWNGVTRSGSYAPGTGTLHRARIEGHDVVEIECGQRAETWVPFTARSTGQRKRLTCSKCGDLTRVPGVKRDTWNRVQLTDEYAPAEWSPKPVADGGRDFDDQAAYLAAELSIPEEEARRYLENQTDYGEGEVADD</sequence>
<dbReference type="KEGG" id="srub:C2R22_24420"/>
<keyword evidence="2" id="KW-1185">Reference proteome</keyword>
<dbReference type="RefSeq" id="WP_103428356.1">
    <property type="nucleotide sequence ID" value="NZ_CP026314.1"/>
</dbReference>
<dbReference type="EMBL" id="CP026314">
    <property type="protein sequence ID" value="AUV84678.1"/>
    <property type="molecule type" value="Genomic_DNA"/>
</dbReference>
<dbReference type="GeneID" id="35595310"/>
<accession>A0A2I8VRX8</accession>
<gene>
    <name evidence="1" type="ORF">C2R22_24420</name>
</gene>
<organism evidence="1 2">
    <name type="scientific">Salinigranum rubrum</name>
    <dbReference type="NCBI Taxonomy" id="755307"/>
    <lineage>
        <taxon>Archaea</taxon>
        <taxon>Methanobacteriati</taxon>
        <taxon>Methanobacteriota</taxon>
        <taxon>Stenosarchaea group</taxon>
        <taxon>Halobacteria</taxon>
        <taxon>Halobacteriales</taxon>
        <taxon>Haloferacaceae</taxon>
        <taxon>Salinigranum</taxon>
    </lineage>
</organism>
<evidence type="ECO:0000313" key="1">
    <source>
        <dbReference type="EMBL" id="AUV84678.1"/>
    </source>
</evidence>
<dbReference type="AlphaFoldDB" id="A0A2I8VRX8"/>